<keyword evidence="2" id="KW-0812">Transmembrane</keyword>
<dbReference type="EMBL" id="CAIIXF020000009">
    <property type="protein sequence ID" value="CAH1794507.1"/>
    <property type="molecule type" value="Genomic_DNA"/>
</dbReference>
<dbReference type="InterPro" id="IPR013320">
    <property type="entry name" value="ConA-like_dom_sf"/>
</dbReference>
<keyword evidence="2" id="KW-1133">Transmembrane helix</keyword>
<dbReference type="InterPro" id="IPR000998">
    <property type="entry name" value="MAM_dom"/>
</dbReference>
<keyword evidence="6" id="KW-1185">Reference proteome</keyword>
<accession>A0A8S4PNU3</accession>
<keyword evidence="3" id="KW-0732">Signal</keyword>
<dbReference type="PANTHER" id="PTHR36695">
    <property type="entry name" value="AGAP008648-PA"/>
    <property type="match status" value="1"/>
</dbReference>
<feature type="region of interest" description="Disordered" evidence="1">
    <location>
        <begin position="2898"/>
        <end position="2943"/>
    </location>
</feature>
<evidence type="ECO:0000256" key="3">
    <source>
        <dbReference type="SAM" id="SignalP"/>
    </source>
</evidence>
<dbReference type="SMART" id="SM00137">
    <property type="entry name" value="MAM"/>
    <property type="match status" value="1"/>
</dbReference>
<evidence type="ECO:0000313" key="6">
    <source>
        <dbReference type="Proteomes" id="UP000749559"/>
    </source>
</evidence>
<keyword evidence="2" id="KW-0472">Membrane</keyword>
<dbReference type="Gene3D" id="2.60.120.200">
    <property type="match status" value="2"/>
</dbReference>
<dbReference type="PANTHER" id="PTHR36695:SF12">
    <property type="entry name" value="AGAP008648-PA"/>
    <property type="match status" value="1"/>
</dbReference>
<evidence type="ECO:0000256" key="1">
    <source>
        <dbReference type="SAM" id="MobiDB-lite"/>
    </source>
</evidence>
<feature type="compositionally biased region" description="Polar residues" evidence="1">
    <location>
        <begin position="2925"/>
        <end position="2943"/>
    </location>
</feature>
<feature type="signal peptide" evidence="3">
    <location>
        <begin position="1"/>
        <end position="21"/>
    </location>
</feature>
<dbReference type="OrthoDB" id="6044186at2759"/>
<evidence type="ECO:0000313" key="5">
    <source>
        <dbReference type="EMBL" id="CAH1794507.1"/>
    </source>
</evidence>
<feature type="compositionally biased region" description="Polar residues" evidence="1">
    <location>
        <begin position="2898"/>
        <end position="2913"/>
    </location>
</feature>
<dbReference type="InterPro" id="IPR022041">
    <property type="entry name" value="Methyltransf_FA"/>
</dbReference>
<reference evidence="5" key="1">
    <citation type="submission" date="2022-03" db="EMBL/GenBank/DDBJ databases">
        <authorList>
            <person name="Martin C."/>
        </authorList>
    </citation>
    <scope>NUCLEOTIDE SEQUENCE</scope>
</reference>
<evidence type="ECO:0000256" key="2">
    <source>
        <dbReference type="SAM" id="Phobius"/>
    </source>
</evidence>
<dbReference type="Pfam" id="PF12248">
    <property type="entry name" value="Methyltransf_FA"/>
    <property type="match status" value="16"/>
</dbReference>
<evidence type="ECO:0000259" key="4">
    <source>
        <dbReference type="PROSITE" id="PS50060"/>
    </source>
</evidence>
<gene>
    <name evidence="5" type="ORF">OFUS_LOCUS19188</name>
</gene>
<feature type="domain" description="MAM" evidence="4">
    <location>
        <begin position="1249"/>
        <end position="1367"/>
    </location>
</feature>
<feature type="domain" description="MAM" evidence="4">
    <location>
        <begin position="2575"/>
        <end position="2753"/>
    </location>
</feature>
<protein>
    <recommendedName>
        <fullName evidence="4">MAM domain-containing protein</fullName>
    </recommendedName>
</protein>
<dbReference type="GO" id="GO:0016020">
    <property type="term" value="C:membrane"/>
    <property type="evidence" value="ECO:0007669"/>
    <property type="project" value="InterPro"/>
</dbReference>
<feature type="chain" id="PRO_5035843496" description="MAM domain-containing protein" evidence="3">
    <location>
        <begin position="22"/>
        <end position="2943"/>
    </location>
</feature>
<name>A0A8S4PNU3_OWEFU</name>
<proteinExistence type="predicted"/>
<comment type="caution">
    <text evidence="5">The sequence shown here is derived from an EMBL/GenBank/DDBJ whole genome shotgun (WGS) entry which is preliminary data.</text>
</comment>
<dbReference type="Proteomes" id="UP000749559">
    <property type="component" value="Unassembled WGS sequence"/>
</dbReference>
<organism evidence="5 6">
    <name type="scientific">Owenia fusiformis</name>
    <name type="common">Polychaete worm</name>
    <dbReference type="NCBI Taxonomy" id="6347"/>
    <lineage>
        <taxon>Eukaryota</taxon>
        <taxon>Metazoa</taxon>
        <taxon>Spiralia</taxon>
        <taxon>Lophotrochozoa</taxon>
        <taxon>Annelida</taxon>
        <taxon>Polychaeta</taxon>
        <taxon>Sedentaria</taxon>
        <taxon>Canalipalpata</taxon>
        <taxon>Sabellida</taxon>
        <taxon>Oweniida</taxon>
        <taxon>Oweniidae</taxon>
        <taxon>Owenia</taxon>
    </lineage>
</organism>
<sequence>MSKYSLLGFATLVTTVCMCSGGSPIDCNFDQGLCQGYTVTPNDNSFQWKTESRSFGKYDRELAIFTPNDYSFDHGYVTVQNSVWMPFRVQACNDAHLELSSVPGFLLNQTYEIVLGSGRNTKSDIRVGRQGRGGGGVRVNTPDIMKCAVMQQFWVSWESGLIQVGRGAIYGQQTFMSWYDPNAFPVYGISVATGWGATAEWRLPLMPDHQTVISTPNDYEFNHGWIRVDDRQDFLFSVQACNDAHLALSAEPGKEDSDTYEIVLSGYSGTRSDIRDAKQGTVRASANTRNFLSCNETRPFWVSWRNAYIEVGRGYIIGQNRFMTWLDPVPHPVNAISFATGWGSSAKWSIYEEQGRPVTIYTPNDYNFVHGWITTYGLNQIVFEIEACSDAHIQLPLDPTNTAVDVYEVVLGGWANTQSAIRDRKMGELKTQAATPNILNCDEFRKFWISWKGGLIQVGTGSLYGINRIMSWQDPAPHLVNAVSVATGFGHEAIWRLPVFPGRETHIMTPNDYIYNHAWTPVHDLQYKVFRVKGCNDVHVALMATPGRDESAMYEIVIGGWGNTQSVIRNKKQGRNLFTAKTKNFLNCEDFRSFWVGWKDNKIEVGRGLVYGQQRFMIWARLNTYQFKALSVSTGWGSTGEWVFFEQSGRLNYMKPRNDHTAAGGREMAIYTPNDYNFKHGWFSVQNTNHIVLKIQACNDAHIALMTTPGVDSADTYEIVIGGWRNTKTVLRPSKGGKPMATALTRDILSCDELRSFWISWYDKSIEIGSGNVYGMNRIIYYPDPNFHDVNAISYATGWGSSAEWRLTVSEGMSAAILTPNDYSNKHGWVKVHDVTSINIQVKACNDAHIYLMATAGIDTELTYEIVLSGWGGTKSVIRDAKQGNIMAEADTTGYLDCDSLRNFWVSWTDGWIKVGKGFDGQNEFLGWQHINPRVISAVAFASGYGAAAEWRFVEPQGRVTSIKTINDYYFKHGWVSTQETTFMPFQIQACNDGHIQLQGIIGDITQQTYEIVLGGNRNRNSMIRAKSRGPDMIRVKTDQFLNCTEMRPFWVSWANGNIEVGRGFVYGMDRFMAWQDPSPHPVNALSFATGWGSTAEWRIPTAPGHSTQIMTPNDYKFEHGWMDVRDRVGQTFRVQACNDAHLALTEVKQDGTGRIYELVLGSYANQKTNIRDCKSCGDKAIVDTPDIMQCNQTLDFWVRWDSGLIEMGRGNVFGVDRIIFWQDPNPHRVDIVSVSTGWGSTAIWAFDEPAGQYAYADVNYGTSSDTSNLVSPTLPPNSLDCLEAYYHIQDPNSGSLNVRFSEAGGQVIIDEKRLPASATDGWNHALVPVNSNGQSFQIIFAAMHGYGSKGYISVDDVRLLAGQCSFYDTNKTTMPVNILPTPQPDPTTTTRAPVVTLPPPVPPASPTAGDCNFEEGTCGYTVNPWESNKYHFEKEDGGALFAGKKMAIYTPNDYDFKHGWVTVTGYDYIEFTVKACNDAHILLSNIPGEIDELVIQVIIGGWKNTKSAIRTGRTVGTPIVKQTNTPNILDCNEARSFWLSWKNGRIRVGQHGLYQDQFLQWSQPRNNPINSISVATGWGSWGDWRLPVLMGQSSTLFTPNDYAFSHGYLEVDDKTWMIFDVQACSDAHLALAATSDDFSKNTYEIVIGGWSGTKSVIRDARGGGVMAEAETLDIVTCEEFRSFWVSWKNGLIEVGKGKTHGVGRFMFWTDPNAHVVKALSLATGWGSRGKWTLYHPIGREVRIQTPNDYRFDHGYVTVGSSTSLLFNVKTCNDAHLELLERPNLIDCNVYEIVIGCCGGRGTSIRNRRLGPNKQSAWTPNVLACNETRPFWVSWDGGVIAVGEGSLVGVNGIIAWKDPDPHGVKAVAFASWSTASAEWSVQLLPGQTSVVNTPNDYTFNHGWVGVQDRTSAVFDVQACNDAHLALSTEPGNGDVNTYEIVIGGWDGTKSAIRESKQGQTVVFVDTPDILNCNVSRTFWVSWLNGAINVGRGPVVGMNSFMSWTDSDPYVVNVISVATGWGSSAIWKFQQDLPALVDVVRPIQDHTSLSSHEVQINTPNDYNFKHGWVATGDTKFFTFAVQACSDAHLELQATPGDTDNLNYEIVIGGWSNTQSVIRTRKMGPNVAVFQTPNLLSCSAFHLFWLSWAGGVIEVGTGSSYGAGRFLGWQDPNPHAVTAISMTTGYGSNGVWRFLHSSDKSVLINTPNDYEFVHGYMNVHDRVGVQFEIQACNDAHIALESKPSVVGVPQAYEIVLGGWSNTRSVIRDGKQGTEKVTVDTPNLLNCTVFLPFWVTWQNGIIRVGKGFSYGRNLLMEWQDTTPKPVTVISVATGWGSTANWNFREPTGREVRIMTPNDYNFNHGMLKQTGTHMIFKVMACNDAHIELQEDTIRNRENVYEIVLSGYGGSRSDIRTGRGGPAMSYAPTSGFLSCTEFKSFWIGWENGFIQVGQGTVFGANRFMAWQDPTPHQVNIITFATGWGATGVWSVSLPPAGLVDILTPNDYKFEHGWLMVSDRTWMPVQIKACNDAHFALSAQPGDGTVETYEIVLGGYSNQKSDIRAVKQGPPMNQAETPDLMKCDLTLTFWVSWKGGLIEVGHGGVYGKNRFLNWQDPNPHPVNAFSVATGWGSTGMFRFKESPGSYMIADSVVGTTRDTAILTSPPISPMSLACAEVYIMLSGTDIGEFKMGYGYPGDSTPQWQIMTGPFQTGGQWIPIRMAIDQRREFQLMFLAAEGLGYSATIAIDDIKIYNELCFTYVNPMPTPGTLSTPAFTGTTTKFTLPVQTTTKGRFTLPPLVTTRRPIFTFPPRTTSKFTIPPRTTSRFTFPPWTWKPVTTRPWSPVSTPGRISGTQTPKTSVNAAAIVIPILIVLIIAAIAIFIFSKKRKGEDWKESIKKIYNRNPSHQRFDNPNSVNYSQGGGVGGLDNPTYGTGSSSVSGLPSTKSEA</sequence>
<dbReference type="SUPFAM" id="SSF49899">
    <property type="entry name" value="Concanavalin A-like lectins/glucanases"/>
    <property type="match status" value="2"/>
</dbReference>
<dbReference type="CDD" id="cd06263">
    <property type="entry name" value="MAM"/>
    <property type="match status" value="1"/>
</dbReference>
<feature type="transmembrane region" description="Helical" evidence="2">
    <location>
        <begin position="2857"/>
        <end position="2878"/>
    </location>
</feature>
<dbReference type="PROSITE" id="PS50060">
    <property type="entry name" value="MAM_2"/>
    <property type="match status" value="2"/>
</dbReference>